<name>A0A2H1A649_CANAR</name>
<evidence type="ECO:0000256" key="1">
    <source>
        <dbReference type="ARBA" id="ARBA00004141"/>
    </source>
</evidence>
<comment type="caution">
    <text evidence="7">The sequence shown here is derived from an EMBL/GenBank/DDBJ whole genome shotgun (WGS) entry which is preliminary data.</text>
</comment>
<keyword evidence="2 5" id="KW-0812">Transmembrane</keyword>
<dbReference type="Pfam" id="PF08507">
    <property type="entry name" value="COPI_assoc"/>
    <property type="match status" value="1"/>
</dbReference>
<dbReference type="GO" id="GO:0000139">
    <property type="term" value="C:Golgi membrane"/>
    <property type="evidence" value="ECO:0007669"/>
    <property type="project" value="TreeGrafter"/>
</dbReference>
<dbReference type="VEuPathDB" id="FungiDB:B9J08_000840"/>
<dbReference type="Proteomes" id="UP000230249">
    <property type="component" value="Unassembled WGS sequence"/>
</dbReference>
<evidence type="ECO:0000256" key="3">
    <source>
        <dbReference type="ARBA" id="ARBA00022989"/>
    </source>
</evidence>
<dbReference type="VEuPathDB" id="FungiDB:CJI97_000858"/>
<dbReference type="AlphaFoldDB" id="A0A2H1A649"/>
<sequence>MNIDAISGQDLNGSFKVANLAVAALSVLSGLSQLFSGVQSFLIGIYIIGFGAVIGLLEFRVPSEAYTYGSFLFSFVGRGVFYTLIGASINGASWFRLFAGILIFVIGLVYIALEAVPSISPPENMSPEGISIGVQDEDVV</sequence>
<accession>A0A2H1A649</accession>
<dbReference type="InterPro" id="IPR013714">
    <property type="entry name" value="Golgi_TVP15"/>
</dbReference>
<organism evidence="7">
    <name type="scientific">Candidozyma auris</name>
    <name type="common">Yeast</name>
    <name type="synonym">Candida auris</name>
    <dbReference type="NCBI Taxonomy" id="498019"/>
    <lineage>
        <taxon>Eukaryota</taxon>
        <taxon>Fungi</taxon>
        <taxon>Dikarya</taxon>
        <taxon>Ascomycota</taxon>
        <taxon>Saccharomycotina</taxon>
        <taxon>Pichiomycetes</taxon>
        <taxon>Metschnikowiaceae</taxon>
        <taxon>Candidozyma</taxon>
    </lineage>
</organism>
<protein>
    <submittedName>
        <fullName evidence="7">Uncharacterized protein</fullName>
    </submittedName>
</protein>
<keyword evidence="8" id="KW-1185">Reference proteome</keyword>
<dbReference type="VEuPathDB" id="FungiDB:CJJ07_004692"/>
<feature type="transmembrane region" description="Helical" evidence="5">
    <location>
        <begin position="95"/>
        <end position="113"/>
    </location>
</feature>
<dbReference type="GO" id="GO:0016192">
    <property type="term" value="P:vesicle-mediated transport"/>
    <property type="evidence" value="ECO:0007669"/>
    <property type="project" value="TreeGrafter"/>
</dbReference>
<reference evidence="7 8" key="1">
    <citation type="journal article" date="2017" name="Clin. Infect. Dis.">
        <title>Simultaneous emergence of multidrug-resistant Candida auris on 3 continents confirmed by whole-genome sequencing and epidemiological analyses.</title>
        <authorList>
            <person name="Lockhart S.R."/>
            <person name="Etienne K.A."/>
            <person name="Vallabhaneni S."/>
            <person name="Farooqi J."/>
            <person name="Chowdhary A."/>
            <person name="Govender N.P."/>
            <person name="Colombo A.L."/>
            <person name="Calvo B."/>
            <person name="Cuomo C.A."/>
            <person name="Desjardins C.A."/>
            <person name="Berkow E.L."/>
            <person name="Castanheira M."/>
            <person name="Magobo R.E."/>
            <person name="Jabeen K."/>
            <person name="Asghar R.J."/>
            <person name="Meis J.F."/>
            <person name="Jackson B."/>
            <person name="Chiller T."/>
            <person name="Litvintseva A.P."/>
        </authorList>
    </citation>
    <scope>NUCLEOTIDE SEQUENCE [LARGE SCALE GENOMIC DNA]</scope>
    <source>
        <strain evidence="7 8">B8441</strain>
    </source>
</reference>
<proteinExistence type="predicted"/>
<dbReference type="OMA" id="MDYSDAF"/>
<dbReference type="EMBL" id="PEKT02000002">
    <property type="protein sequence ID" value="PIS58344.1"/>
    <property type="molecule type" value="Genomic_DNA"/>
</dbReference>
<reference evidence="6" key="4">
    <citation type="submission" date="2024-03" db="EMBL/GenBank/DDBJ databases">
        <title>Improved genome assembly of Candida auris strain B8441 and annotation of B11205.</title>
        <authorList>
            <person name="Cauldron N.C."/>
            <person name="Shea T."/>
            <person name="Cuomo C.A."/>
        </authorList>
    </citation>
    <scope>NUCLEOTIDE SEQUENCE</scope>
    <source>
        <strain evidence="6">B8441</strain>
    </source>
</reference>
<gene>
    <name evidence="7" type="ORF">B9J08_000840</name>
    <name evidence="6" type="ORF">B9J08_02798</name>
</gene>
<comment type="subcellular location">
    <subcellularLocation>
        <location evidence="1">Membrane</location>
        <topology evidence="1">Multi-pass membrane protein</topology>
    </subcellularLocation>
</comment>
<keyword evidence="3 5" id="KW-1133">Transmembrane helix</keyword>
<dbReference type="PANTHER" id="PTHR28128:SF1">
    <property type="entry name" value="GOLGI APPARATUS MEMBRANE PROTEIN TVP15"/>
    <property type="match status" value="1"/>
</dbReference>
<dbReference type="VEuPathDB" id="FungiDB:CJI96_0003258"/>
<feature type="transmembrane region" description="Helical" evidence="5">
    <location>
        <begin position="71"/>
        <end position="89"/>
    </location>
</feature>
<evidence type="ECO:0000313" key="6">
    <source>
        <dbReference type="EMBL" id="KAK8441478.1"/>
    </source>
</evidence>
<evidence type="ECO:0000256" key="5">
    <source>
        <dbReference type="SAM" id="Phobius"/>
    </source>
</evidence>
<evidence type="ECO:0000313" key="7">
    <source>
        <dbReference type="EMBL" id="PIS58344.1"/>
    </source>
</evidence>
<feature type="transmembrane region" description="Helical" evidence="5">
    <location>
        <begin position="41"/>
        <end position="59"/>
    </location>
</feature>
<keyword evidence="4 5" id="KW-0472">Membrane</keyword>
<reference evidence="6 8" key="3">
    <citation type="journal article" date="2018" name="Nat. Commun.">
        <title>Genomic insights into multidrug-resistance, mating and virulence in Candida auris and related emerging species.</title>
        <authorList>
            <person name="Munoz J.F."/>
            <person name="Gade L."/>
            <person name="Chow N.A."/>
            <person name="Loparev V.N."/>
            <person name="Juieng P."/>
            <person name="Berkow E.L."/>
            <person name="Farrer R.A."/>
            <person name="Litvintseva A.P."/>
            <person name="Cuomo C.A."/>
        </authorList>
    </citation>
    <scope>GENOME REANNOTATION</scope>
    <source>
        <strain evidence="6 8">B8441</strain>
    </source>
</reference>
<dbReference type="EMBL" id="PEKT03000002">
    <property type="protein sequence ID" value="KAK8441478.1"/>
    <property type="molecule type" value="Genomic_DNA"/>
</dbReference>
<dbReference type="PANTHER" id="PTHR28128">
    <property type="entry name" value="GOLGI APPARATUS MEMBRANE PROTEIN TVP15"/>
    <property type="match status" value="1"/>
</dbReference>
<reference evidence="7" key="2">
    <citation type="submission" date="2017-11" db="EMBL/GenBank/DDBJ databases">
        <title>Candida auris genome assembly and annotation.</title>
        <authorList>
            <person name="Munoz J.F."/>
            <person name="Gade L.G."/>
            <person name="Chow N.A."/>
            <person name="Litvintseva A.P."/>
            <person name="Loparev V.N."/>
            <person name="Cuomo C.A."/>
        </authorList>
    </citation>
    <scope>NUCLEOTIDE SEQUENCE</scope>
    <source>
        <strain evidence="7">B8441</strain>
    </source>
</reference>
<evidence type="ECO:0000313" key="8">
    <source>
        <dbReference type="Proteomes" id="UP000230249"/>
    </source>
</evidence>
<evidence type="ECO:0000256" key="4">
    <source>
        <dbReference type="ARBA" id="ARBA00023136"/>
    </source>
</evidence>
<dbReference type="VEuPathDB" id="FungiDB:CJJ09_002801"/>
<evidence type="ECO:0000256" key="2">
    <source>
        <dbReference type="ARBA" id="ARBA00022692"/>
    </source>
</evidence>